<gene>
    <name evidence="1" type="ORF">LZ012_01525</name>
</gene>
<evidence type="ECO:0000313" key="2">
    <source>
        <dbReference type="Proteomes" id="UP001165384"/>
    </source>
</evidence>
<sequence>MELLDQEQRDFLCSGVSISLAACGDDRDNCVIRAVGCKFVDDGRRIAVFLRHSRSPDFFRFVQATGRIANVFCLPSTNRTIQIKGDDVRVEAFPAADLALIEGHLALFLKQVVPLGVPESVARTIFAYDPADLVMLSYVPNAVFTQTPGPKAGELLGRAA</sequence>
<reference evidence="1" key="1">
    <citation type="submission" date="2022-01" db="EMBL/GenBank/DDBJ databases">
        <authorList>
            <person name="Jo J.-H."/>
            <person name="Im W.-T."/>
        </authorList>
    </citation>
    <scope>NUCLEOTIDE SEQUENCE</scope>
    <source>
        <strain evidence="1">XY25</strain>
    </source>
</reference>
<proteinExistence type="predicted"/>
<protein>
    <recommendedName>
        <fullName evidence="3">Pyridoxamine 5'-phosphate oxidase putative domain-containing protein</fullName>
    </recommendedName>
</protein>
<name>A0ABS9JXM5_9RHOO</name>
<evidence type="ECO:0008006" key="3">
    <source>
        <dbReference type="Google" id="ProtNLM"/>
    </source>
</evidence>
<keyword evidence="2" id="KW-1185">Reference proteome</keyword>
<dbReference type="SUPFAM" id="SSF50475">
    <property type="entry name" value="FMN-binding split barrel"/>
    <property type="match status" value="1"/>
</dbReference>
<dbReference type="Proteomes" id="UP001165384">
    <property type="component" value="Unassembled WGS sequence"/>
</dbReference>
<accession>A0ABS9JXM5</accession>
<comment type="caution">
    <text evidence="1">The sequence shown here is derived from an EMBL/GenBank/DDBJ whole genome shotgun (WGS) entry which is preliminary data.</text>
</comment>
<evidence type="ECO:0000313" key="1">
    <source>
        <dbReference type="EMBL" id="MCG2575668.1"/>
    </source>
</evidence>
<organism evidence="1 2">
    <name type="scientific">Dechloromonas hankyongensis</name>
    <dbReference type="NCBI Taxonomy" id="2908002"/>
    <lineage>
        <taxon>Bacteria</taxon>
        <taxon>Pseudomonadati</taxon>
        <taxon>Pseudomonadota</taxon>
        <taxon>Betaproteobacteria</taxon>
        <taxon>Rhodocyclales</taxon>
        <taxon>Azonexaceae</taxon>
        <taxon>Dechloromonas</taxon>
    </lineage>
</organism>
<dbReference type="EMBL" id="JAKLTN010000001">
    <property type="protein sequence ID" value="MCG2575668.1"/>
    <property type="molecule type" value="Genomic_DNA"/>
</dbReference>
<dbReference type="RefSeq" id="WP_275706815.1">
    <property type="nucleotide sequence ID" value="NZ_JAKLTN010000001.1"/>
</dbReference>